<dbReference type="EMBL" id="JAXAVX010000007">
    <property type="protein sequence ID" value="MDX8152612.1"/>
    <property type="molecule type" value="Genomic_DNA"/>
</dbReference>
<feature type="region of interest" description="Disordered" evidence="1">
    <location>
        <begin position="64"/>
        <end position="178"/>
    </location>
</feature>
<name>A0ABU4VMM1_9ACTN</name>
<accession>A0ABU4VMM1</accession>
<feature type="compositionally biased region" description="Low complexity" evidence="1">
    <location>
        <begin position="72"/>
        <end position="85"/>
    </location>
</feature>
<evidence type="ECO:0000256" key="1">
    <source>
        <dbReference type="SAM" id="MobiDB-lite"/>
    </source>
</evidence>
<evidence type="ECO:0000313" key="2">
    <source>
        <dbReference type="EMBL" id="MDX8152612.1"/>
    </source>
</evidence>
<protein>
    <recommendedName>
        <fullName evidence="4">Collagen-like protein</fullName>
    </recommendedName>
</protein>
<evidence type="ECO:0000313" key="3">
    <source>
        <dbReference type="Proteomes" id="UP001277761"/>
    </source>
</evidence>
<dbReference type="InterPro" id="IPR008160">
    <property type="entry name" value="Collagen"/>
</dbReference>
<dbReference type="Proteomes" id="UP001277761">
    <property type="component" value="Unassembled WGS sequence"/>
</dbReference>
<gene>
    <name evidence="2" type="ORF">SK069_13485</name>
</gene>
<feature type="compositionally biased region" description="Low complexity" evidence="1">
    <location>
        <begin position="101"/>
        <end position="149"/>
    </location>
</feature>
<keyword evidence="3" id="KW-1185">Reference proteome</keyword>
<comment type="caution">
    <text evidence="2">The sequence shown here is derived from an EMBL/GenBank/DDBJ whole genome shotgun (WGS) entry which is preliminary data.</text>
</comment>
<organism evidence="2 3">
    <name type="scientific">Patulibacter brassicae</name>
    <dbReference type="NCBI Taxonomy" id="1705717"/>
    <lineage>
        <taxon>Bacteria</taxon>
        <taxon>Bacillati</taxon>
        <taxon>Actinomycetota</taxon>
        <taxon>Thermoleophilia</taxon>
        <taxon>Solirubrobacterales</taxon>
        <taxon>Patulibacteraceae</taxon>
        <taxon>Patulibacter</taxon>
    </lineage>
</organism>
<sequence>MPGPRPVLRALRRRPSVSSAHLLALLALFVSLGSTATAAVMITGRDIKDGSVTSADVRDRSLRARDFRRGDLPAGARGPAGAKGDAGARGEAGGRGEPGPRGEAGARGPAGPQGPAGDAGPAGTPGEPGAAGPQGDTGARGPAGERGPAGPEGPAGPSTGPAGGVLTGSFPNPGLAAGSVGPEHQAALPAVRLRNPIVYCGTGTKTVLGNKSYAQWLVWRTEVYDATSIHDEECTASSWIRPARAGTYLITASVEWPSQADTATRTIGIHRSRSEFLAADTRTNTPGQGLQQVVSTVARLERNDYVEIALYTRGPDATLDPSLPTTNMSFTWVAP</sequence>
<proteinExistence type="predicted"/>
<feature type="compositionally biased region" description="Basic and acidic residues" evidence="1">
    <location>
        <begin position="86"/>
        <end position="100"/>
    </location>
</feature>
<dbReference type="Pfam" id="PF01391">
    <property type="entry name" value="Collagen"/>
    <property type="match status" value="1"/>
</dbReference>
<evidence type="ECO:0008006" key="4">
    <source>
        <dbReference type="Google" id="ProtNLM"/>
    </source>
</evidence>
<reference evidence="2 3" key="1">
    <citation type="submission" date="2023-11" db="EMBL/GenBank/DDBJ databases">
        <authorList>
            <person name="Xu M."/>
            <person name="Jiang T."/>
        </authorList>
    </citation>
    <scope>NUCLEOTIDE SEQUENCE [LARGE SCALE GENOMIC DNA]</scope>
    <source>
        <strain evidence="2 3">SD</strain>
    </source>
</reference>
<dbReference type="PANTHER" id="PTHR24637">
    <property type="entry name" value="COLLAGEN"/>
    <property type="match status" value="1"/>
</dbReference>
<dbReference type="RefSeq" id="WP_319954768.1">
    <property type="nucleotide sequence ID" value="NZ_JAXAVX010000007.1"/>
</dbReference>